<dbReference type="RefSeq" id="XP_007765146.1">
    <property type="nucleotide sequence ID" value="XM_007766956.1"/>
</dbReference>
<dbReference type="CDD" id="cd00200">
    <property type="entry name" value="WD40"/>
    <property type="match status" value="2"/>
</dbReference>
<evidence type="ECO:0000256" key="2">
    <source>
        <dbReference type="ARBA" id="ARBA00022737"/>
    </source>
</evidence>
<dbReference type="Proteomes" id="UP000053558">
    <property type="component" value="Unassembled WGS sequence"/>
</dbReference>
<dbReference type="InterPro" id="IPR019775">
    <property type="entry name" value="WD40_repeat_CS"/>
</dbReference>
<name>A0A5M3N318_CONPW</name>
<evidence type="ECO:0000256" key="3">
    <source>
        <dbReference type="PROSITE-ProRule" id="PRU00221"/>
    </source>
</evidence>
<dbReference type="Pfam" id="PF00400">
    <property type="entry name" value="WD40"/>
    <property type="match status" value="12"/>
</dbReference>
<feature type="repeat" description="WD" evidence="3">
    <location>
        <begin position="405"/>
        <end position="446"/>
    </location>
</feature>
<protein>
    <submittedName>
        <fullName evidence="4">WD40 repeat-like protein</fullName>
    </submittedName>
</protein>
<feature type="repeat" description="WD" evidence="3">
    <location>
        <begin position="53"/>
        <end position="94"/>
    </location>
</feature>
<dbReference type="PROSITE" id="PS50294">
    <property type="entry name" value="WD_REPEATS_REGION"/>
    <property type="match status" value="10"/>
</dbReference>
<evidence type="ECO:0000313" key="5">
    <source>
        <dbReference type="Proteomes" id="UP000053558"/>
    </source>
</evidence>
<keyword evidence="5" id="KW-1185">Reference proteome</keyword>
<keyword evidence="2" id="KW-0677">Repeat</keyword>
<dbReference type="InterPro" id="IPR015943">
    <property type="entry name" value="WD40/YVTN_repeat-like_dom_sf"/>
</dbReference>
<feature type="repeat" description="WD" evidence="3">
    <location>
        <begin position="328"/>
        <end position="360"/>
    </location>
</feature>
<dbReference type="Gene3D" id="2.130.10.10">
    <property type="entry name" value="YVTN repeat-like/Quinoprotein amine dehydrogenase"/>
    <property type="match status" value="5"/>
</dbReference>
<dbReference type="PANTHER" id="PTHR19879:SF9">
    <property type="entry name" value="TRANSCRIPTION INITIATION FACTOR TFIID SUBUNIT 5"/>
    <property type="match status" value="1"/>
</dbReference>
<feature type="repeat" description="WD" evidence="3">
    <location>
        <begin position="180"/>
        <end position="221"/>
    </location>
</feature>
<dbReference type="SUPFAM" id="SSF50978">
    <property type="entry name" value="WD40 repeat-like"/>
    <property type="match status" value="2"/>
</dbReference>
<dbReference type="KEGG" id="cput:CONPUDRAFT_150544"/>
<dbReference type="InterPro" id="IPR020472">
    <property type="entry name" value="WD40_PAC1"/>
</dbReference>
<feature type="repeat" description="WD" evidence="3">
    <location>
        <begin position="531"/>
        <end position="573"/>
    </location>
</feature>
<dbReference type="AlphaFoldDB" id="A0A5M3N318"/>
<feature type="repeat" description="WD" evidence="3">
    <location>
        <begin position="137"/>
        <end position="178"/>
    </location>
</feature>
<dbReference type="PROSITE" id="PS00678">
    <property type="entry name" value="WD_REPEATS_1"/>
    <property type="match status" value="5"/>
</dbReference>
<feature type="repeat" description="WD" evidence="3">
    <location>
        <begin position="96"/>
        <end position="137"/>
    </location>
</feature>
<dbReference type="GeneID" id="19202707"/>
<proteinExistence type="predicted"/>
<feature type="repeat" description="WD" evidence="3">
    <location>
        <begin position="488"/>
        <end position="529"/>
    </location>
</feature>
<dbReference type="InterPro" id="IPR036322">
    <property type="entry name" value="WD40_repeat_dom_sf"/>
</dbReference>
<reference evidence="5" key="1">
    <citation type="journal article" date="2012" name="Science">
        <title>The Paleozoic origin of enzymatic lignin decomposition reconstructed from 31 fungal genomes.</title>
        <authorList>
            <person name="Floudas D."/>
            <person name="Binder M."/>
            <person name="Riley R."/>
            <person name="Barry K."/>
            <person name="Blanchette R.A."/>
            <person name="Henrissat B."/>
            <person name="Martinez A.T."/>
            <person name="Otillar R."/>
            <person name="Spatafora J.W."/>
            <person name="Yadav J.S."/>
            <person name="Aerts A."/>
            <person name="Benoit I."/>
            <person name="Boyd A."/>
            <person name="Carlson A."/>
            <person name="Copeland A."/>
            <person name="Coutinho P.M."/>
            <person name="de Vries R.P."/>
            <person name="Ferreira P."/>
            <person name="Findley K."/>
            <person name="Foster B."/>
            <person name="Gaskell J."/>
            <person name="Glotzer D."/>
            <person name="Gorecki P."/>
            <person name="Heitman J."/>
            <person name="Hesse C."/>
            <person name="Hori C."/>
            <person name="Igarashi K."/>
            <person name="Jurgens J.A."/>
            <person name="Kallen N."/>
            <person name="Kersten P."/>
            <person name="Kohler A."/>
            <person name="Kuees U."/>
            <person name="Kumar T.K.A."/>
            <person name="Kuo A."/>
            <person name="LaButti K."/>
            <person name="Larrondo L.F."/>
            <person name="Lindquist E."/>
            <person name="Ling A."/>
            <person name="Lombard V."/>
            <person name="Lucas S."/>
            <person name="Lundell T."/>
            <person name="Martin R."/>
            <person name="McLaughlin D.J."/>
            <person name="Morgenstern I."/>
            <person name="Morin E."/>
            <person name="Murat C."/>
            <person name="Nagy L.G."/>
            <person name="Nolan M."/>
            <person name="Ohm R.A."/>
            <person name="Patyshakuliyeva A."/>
            <person name="Rokas A."/>
            <person name="Ruiz-Duenas F.J."/>
            <person name="Sabat G."/>
            <person name="Salamov A."/>
            <person name="Samejima M."/>
            <person name="Schmutz J."/>
            <person name="Slot J.C."/>
            <person name="St John F."/>
            <person name="Stenlid J."/>
            <person name="Sun H."/>
            <person name="Sun S."/>
            <person name="Syed K."/>
            <person name="Tsang A."/>
            <person name="Wiebenga A."/>
            <person name="Young D."/>
            <person name="Pisabarro A."/>
            <person name="Eastwood D.C."/>
            <person name="Martin F."/>
            <person name="Cullen D."/>
            <person name="Grigoriev I.V."/>
            <person name="Hibbett D.S."/>
        </authorList>
    </citation>
    <scope>NUCLEOTIDE SEQUENCE [LARGE SCALE GENOMIC DNA]</scope>
    <source>
        <strain evidence="5">RWD-64-598 SS2</strain>
    </source>
</reference>
<accession>A0A5M3N318</accession>
<dbReference type="InterPro" id="IPR001680">
    <property type="entry name" value="WD40_rpt"/>
</dbReference>
<feature type="repeat" description="WD" evidence="3">
    <location>
        <begin position="223"/>
        <end position="264"/>
    </location>
</feature>
<evidence type="ECO:0000256" key="1">
    <source>
        <dbReference type="ARBA" id="ARBA00022574"/>
    </source>
</evidence>
<gene>
    <name evidence="4" type="ORF">CONPUDRAFT_150544</name>
</gene>
<dbReference type="SMART" id="SM00320">
    <property type="entry name" value="WD40"/>
    <property type="match status" value="12"/>
</dbReference>
<dbReference type="PRINTS" id="PR00320">
    <property type="entry name" value="GPROTEINBRPT"/>
</dbReference>
<feature type="repeat" description="WD" evidence="3">
    <location>
        <begin position="362"/>
        <end position="403"/>
    </location>
</feature>
<evidence type="ECO:0000313" key="4">
    <source>
        <dbReference type="EMBL" id="EIW85763.1"/>
    </source>
</evidence>
<organism evidence="4 5">
    <name type="scientific">Coniophora puteana (strain RWD-64-598)</name>
    <name type="common">Brown rot fungus</name>
    <dbReference type="NCBI Taxonomy" id="741705"/>
    <lineage>
        <taxon>Eukaryota</taxon>
        <taxon>Fungi</taxon>
        <taxon>Dikarya</taxon>
        <taxon>Basidiomycota</taxon>
        <taxon>Agaricomycotina</taxon>
        <taxon>Agaricomycetes</taxon>
        <taxon>Agaricomycetidae</taxon>
        <taxon>Boletales</taxon>
        <taxon>Coniophorineae</taxon>
        <taxon>Coniophoraceae</taxon>
        <taxon>Coniophora</taxon>
    </lineage>
</organism>
<dbReference type="OrthoDB" id="674604at2759"/>
<sequence length="787" mass="85956">MDVKQGTAFYGPKFDSAVTSVSYSPNGKCIASASKDGICLWSPESGRQLGKSLDGHTDWIQDIAFSPDGRHLVSGSNDTTVCVWDLVTYELALDPLEGHTCSVWAVGYSPNGTLIASGGRDGTTRLWTSDGGKTIAILEHSSGVRQLSFSPNGSNLATGCLDGLIYTWDVSRRKHFLKPITAHKAAISTVSYSPDGRFVATGGQDWTVRVWSAETGLPITRTMRGHRLDILGISFTPDSRKLVSASFDCSIRVWDLSTQDSIVWPLHANPTSVHIACSQDGQYVVVGLQKTNGLTIWCIKSGSVILPECRLNQGVEHGIMSTIFYPEALVWHPDGKHVASGGHDRVIRVWDTETGEESSNAFIYHRHSIYSLDISFDDSMIVSGSDDGQIHLWNTNTKEIIKRAFDGHADRITSIKFSADASRVVSGSYDHTIRVWDTHSARVLQVIDGHENMVNSLSISYDGTQLASVSKDKTARVWDMQNYTQLASFTHDTEVASVCFSPDDHYLLTGSHSGHAHLWHVQNGEETLEVMHNPKSAVHSVCFAPDGSTFATAATGHNSVYIWDISNGHHLRSLPHDSGIISAIFSPEGSRIATGMILSQRNDSETTLATPPPLASTILDFDHDDVFNVSVYFRCSCPSAASPLYTIKTSGPLTVVRRHNVPIAAIERSSIAPDCITLWPSTHSTPGMYVDASLSGTEGDVSSHHDIPNDEADMLYTLEECGIMTCPRRANGRRTELNEWLSSPEASTYPVRVQVADTVYEWGEDPAGELILTSTYASCVVPPLQER</sequence>
<keyword evidence="1 3" id="KW-0853">WD repeat</keyword>
<comment type="caution">
    <text evidence="4">The sequence shown here is derived from an EMBL/GenBank/DDBJ whole genome shotgun (WGS) entry which is preliminary data.</text>
</comment>
<dbReference type="PROSITE" id="PS50082">
    <property type="entry name" value="WD_REPEATS_2"/>
    <property type="match status" value="11"/>
</dbReference>
<feature type="repeat" description="WD" evidence="3">
    <location>
        <begin position="447"/>
        <end position="488"/>
    </location>
</feature>
<dbReference type="EMBL" id="JH711574">
    <property type="protein sequence ID" value="EIW85763.1"/>
    <property type="molecule type" value="Genomic_DNA"/>
</dbReference>
<dbReference type="PANTHER" id="PTHR19879">
    <property type="entry name" value="TRANSCRIPTION INITIATION FACTOR TFIID"/>
    <property type="match status" value="1"/>
</dbReference>